<reference evidence="1 2" key="1">
    <citation type="submission" date="2018-08" db="EMBL/GenBank/DDBJ databases">
        <title>Chitinophagaceae sp. K23C18032701, a novel bacterium isolated from forest soil.</title>
        <authorList>
            <person name="Wang C."/>
        </authorList>
    </citation>
    <scope>NUCLEOTIDE SEQUENCE [LARGE SCALE GENOMIC DNA]</scope>
    <source>
        <strain evidence="1 2">K23C18032701</strain>
    </source>
</reference>
<comment type="caution">
    <text evidence="1">The sequence shown here is derived from an EMBL/GenBank/DDBJ whole genome shotgun (WGS) entry which is preliminary data.</text>
</comment>
<evidence type="ECO:0000313" key="2">
    <source>
        <dbReference type="Proteomes" id="UP000261284"/>
    </source>
</evidence>
<organism evidence="1 2">
    <name type="scientific">Deminuibacter soli</name>
    <dbReference type="NCBI Taxonomy" id="2291815"/>
    <lineage>
        <taxon>Bacteria</taxon>
        <taxon>Pseudomonadati</taxon>
        <taxon>Bacteroidota</taxon>
        <taxon>Chitinophagia</taxon>
        <taxon>Chitinophagales</taxon>
        <taxon>Chitinophagaceae</taxon>
        <taxon>Deminuibacter</taxon>
    </lineage>
</organism>
<dbReference type="EMBL" id="QTJU01000003">
    <property type="protein sequence ID" value="RFM27992.1"/>
    <property type="molecule type" value="Genomic_DNA"/>
</dbReference>
<gene>
    <name evidence="1" type="ORF">DXN05_10640</name>
</gene>
<keyword evidence="2" id="KW-1185">Reference proteome</keyword>
<dbReference type="Proteomes" id="UP000261284">
    <property type="component" value="Unassembled WGS sequence"/>
</dbReference>
<protein>
    <recommendedName>
        <fullName evidence="3">DUF3108 domain-containing protein</fullName>
    </recommendedName>
</protein>
<accession>A0A3E1NJ91</accession>
<proteinExistence type="predicted"/>
<dbReference type="InterPro" id="IPR021457">
    <property type="entry name" value="DUF3108"/>
</dbReference>
<evidence type="ECO:0000313" key="1">
    <source>
        <dbReference type="EMBL" id="RFM27992.1"/>
    </source>
</evidence>
<dbReference type="AlphaFoldDB" id="A0A3E1NJ91"/>
<evidence type="ECO:0008006" key="3">
    <source>
        <dbReference type="Google" id="ProtNLM"/>
    </source>
</evidence>
<sequence>MAVKQLKTPRKARLLKITAQSLNGFVSPCKPPHFYSTNQIPLIVMKCLLRVLVFIVMPCIVSAQADTINFTSHALQIHQLKTGTRQYLVYFQHPAQNKTLRFSLWQRSIDTIRFNNQPLFRIVQQWYGTDSAQFRSVYSLSSRTDFKPAFHEETLNGKTKAYNWYADHITGADSITANTAAAFNLPLEYPTLNWNLDIETFEMLPLAEGKTFVIPFYDAGLTPPAFITYKVTGSEKLNTREGVTDCWKLLTEGVHNNSRYTQTFWISKQEHELLKEEDQFNGGYRYKIKIPAFSPDITARFAAQTP</sequence>
<dbReference type="Pfam" id="PF11306">
    <property type="entry name" value="DUF3108"/>
    <property type="match status" value="1"/>
</dbReference>
<name>A0A3E1NJ91_9BACT</name>